<name>A0AA44U9T2_NEIGO</name>
<accession>A0AA44U9T2</accession>
<dbReference type="AlphaFoldDB" id="A0AA44U9T2"/>
<evidence type="ECO:0000313" key="2">
    <source>
        <dbReference type="EMBL" id="PHJ35901.1"/>
    </source>
</evidence>
<comment type="caution">
    <text evidence="2">The sequence shown here is derived from an EMBL/GenBank/DDBJ whole genome shotgun (WGS) entry which is preliminary data.</text>
</comment>
<sequence length="82" mass="9383">MKHAASKSNSIELSLMVALDKVLMNAKYEGSFPNKLGRDHIIAVHKYSTGVRFGNKVLKIRIIAREKFDGIKHYDHFILKDK</sequence>
<organism evidence="2 3">
    <name type="scientific">Neisseria gonorrhoeae 3502</name>
    <dbReference type="NCBI Taxonomy" id="1193404"/>
    <lineage>
        <taxon>Bacteria</taxon>
        <taxon>Pseudomonadati</taxon>
        <taxon>Pseudomonadota</taxon>
        <taxon>Betaproteobacteria</taxon>
        <taxon>Neisseriales</taxon>
        <taxon>Neisseriaceae</taxon>
        <taxon>Neisseria</taxon>
    </lineage>
</organism>
<proteinExistence type="predicted"/>
<feature type="domain" description="Large polyvalent protein-associated" evidence="1">
    <location>
        <begin position="2"/>
        <end position="74"/>
    </location>
</feature>
<evidence type="ECO:0000259" key="1">
    <source>
        <dbReference type="Pfam" id="PF18798"/>
    </source>
</evidence>
<gene>
    <name evidence="2" type="ORF">N776_02090</name>
</gene>
<dbReference type="EMBL" id="AVBE01000002">
    <property type="protein sequence ID" value="PHJ35901.1"/>
    <property type="molecule type" value="Genomic_DNA"/>
</dbReference>
<dbReference type="Proteomes" id="UP000223296">
    <property type="component" value="Unassembled WGS sequence"/>
</dbReference>
<reference evidence="2 3" key="1">
    <citation type="submission" date="2013-08" db="EMBL/GenBank/DDBJ databases">
        <authorList>
            <person name="Trees D."/>
        </authorList>
    </citation>
    <scope>NUCLEOTIDE SEQUENCE [LARGE SCALE GENOMIC DNA]</scope>
    <source>
        <strain evidence="2 3">3502</strain>
    </source>
</reference>
<protein>
    <recommendedName>
        <fullName evidence="1">Large polyvalent protein-associated domain-containing protein</fullName>
    </recommendedName>
</protein>
<dbReference type="InterPro" id="IPR040824">
    <property type="entry name" value="LPD3"/>
</dbReference>
<dbReference type="Pfam" id="PF18798">
    <property type="entry name" value="LPD3"/>
    <property type="match status" value="1"/>
</dbReference>
<evidence type="ECO:0000313" key="3">
    <source>
        <dbReference type="Proteomes" id="UP000223296"/>
    </source>
</evidence>